<protein>
    <recommendedName>
        <fullName evidence="3">DUF2291 domain-containing protein</fullName>
    </recommendedName>
</protein>
<reference evidence="1 2" key="1">
    <citation type="submission" date="2016-08" db="EMBL/GenBank/DDBJ databases">
        <title>Draft genome of the agarase producing Sphingomonas sp. MCT13.</title>
        <authorList>
            <person name="D'Andrea M.M."/>
            <person name="Rossolini G.M."/>
            <person name="Thaller M.C."/>
        </authorList>
    </citation>
    <scope>NUCLEOTIDE SEQUENCE [LARGE SCALE GENOMIC DNA]</scope>
    <source>
        <strain evidence="1 2">MCT13</strain>
    </source>
</reference>
<gene>
    <name evidence="1" type="ORF">BFL28_02305</name>
</gene>
<dbReference type="AlphaFoldDB" id="A0A1E3LVS7"/>
<name>A0A1E3LVS7_9SPHN</name>
<dbReference type="Proteomes" id="UP000094487">
    <property type="component" value="Unassembled WGS sequence"/>
</dbReference>
<comment type="caution">
    <text evidence="1">The sequence shown here is derived from an EMBL/GenBank/DDBJ whole genome shotgun (WGS) entry which is preliminary data.</text>
</comment>
<evidence type="ECO:0008006" key="3">
    <source>
        <dbReference type="Google" id="ProtNLM"/>
    </source>
</evidence>
<evidence type="ECO:0000313" key="2">
    <source>
        <dbReference type="Proteomes" id="UP000094487"/>
    </source>
</evidence>
<sequence>MAWRTAATLSLVVALGACTVVPVEEARRIRDAHGGQFDATAYVAGLWTPETISELRARAVPLETLQAGKLDELGKTRGTRAGEGSPWTFVTQASGVVKSIARDRPRGALVIAGPAGDIEVQTGPVVSGTAIRDAIPAVNFDDFPDQIAFAEVGQGLTDRAIAGVGPALARLRPGERVNVLGVVTLAQPGATLRVTPLAIERIER</sequence>
<dbReference type="PROSITE" id="PS51257">
    <property type="entry name" value="PROKAR_LIPOPROTEIN"/>
    <property type="match status" value="1"/>
</dbReference>
<dbReference type="SUPFAM" id="SSF141318">
    <property type="entry name" value="TM0957-like"/>
    <property type="match status" value="1"/>
</dbReference>
<organism evidence="1 2">
    <name type="scientific">Sphingomonas turrisvirgatae</name>
    <dbReference type="NCBI Taxonomy" id="1888892"/>
    <lineage>
        <taxon>Bacteria</taxon>
        <taxon>Pseudomonadati</taxon>
        <taxon>Pseudomonadota</taxon>
        <taxon>Alphaproteobacteria</taxon>
        <taxon>Sphingomonadales</taxon>
        <taxon>Sphingomonadaceae</taxon>
        <taxon>Sphingomonas</taxon>
    </lineage>
</organism>
<dbReference type="RefSeq" id="WP_069320540.1">
    <property type="nucleotide sequence ID" value="NZ_MDDS01000024.1"/>
</dbReference>
<dbReference type="InterPro" id="IPR014582">
    <property type="entry name" value="UCP033535_lipo"/>
</dbReference>
<keyword evidence="2" id="KW-1185">Reference proteome</keyword>
<dbReference type="Pfam" id="PF10054">
    <property type="entry name" value="DUF2291"/>
    <property type="match status" value="1"/>
</dbReference>
<dbReference type="STRING" id="1888892.BFL28_02305"/>
<dbReference type="InterPro" id="IPR036215">
    <property type="entry name" value="TM0957-like_sf"/>
</dbReference>
<dbReference type="OrthoDB" id="156515at2"/>
<accession>A0A1E3LVS7</accession>
<proteinExistence type="predicted"/>
<dbReference type="EMBL" id="MDDS01000024">
    <property type="protein sequence ID" value="ODP37819.1"/>
    <property type="molecule type" value="Genomic_DNA"/>
</dbReference>
<evidence type="ECO:0000313" key="1">
    <source>
        <dbReference type="EMBL" id="ODP37819.1"/>
    </source>
</evidence>